<accession>A0A4R6ADT2</accession>
<name>A0A4R6ADT2_9RHOB</name>
<gene>
    <name evidence="1" type="ORF">E2L08_04465</name>
</gene>
<dbReference type="EMBL" id="SNAA01000003">
    <property type="protein sequence ID" value="TDL82000.1"/>
    <property type="molecule type" value="Genomic_DNA"/>
</dbReference>
<keyword evidence="2" id="KW-1185">Reference proteome</keyword>
<dbReference type="AlphaFoldDB" id="A0A4R6ADT2"/>
<dbReference type="Proteomes" id="UP000295701">
    <property type="component" value="Unassembled WGS sequence"/>
</dbReference>
<reference evidence="1 2" key="1">
    <citation type="submission" date="2019-03" db="EMBL/GenBank/DDBJ databases">
        <title>Primorskyibacter sp. SS33 isolated from sediments.</title>
        <authorList>
            <person name="Xunke S."/>
        </authorList>
    </citation>
    <scope>NUCLEOTIDE SEQUENCE [LARGE SCALE GENOMIC DNA]</scope>
    <source>
        <strain evidence="1 2">SS33</strain>
    </source>
</reference>
<evidence type="ECO:0000313" key="2">
    <source>
        <dbReference type="Proteomes" id="UP000295701"/>
    </source>
</evidence>
<comment type="caution">
    <text evidence="1">The sequence shown here is derived from an EMBL/GenBank/DDBJ whole genome shotgun (WGS) entry which is preliminary data.</text>
</comment>
<dbReference type="OrthoDB" id="7691501at2"/>
<organism evidence="1 2">
    <name type="scientific">Palleronia sediminis</name>
    <dbReference type="NCBI Taxonomy" id="2547833"/>
    <lineage>
        <taxon>Bacteria</taxon>
        <taxon>Pseudomonadati</taxon>
        <taxon>Pseudomonadota</taxon>
        <taxon>Alphaproteobacteria</taxon>
        <taxon>Rhodobacterales</taxon>
        <taxon>Roseobacteraceae</taxon>
        <taxon>Palleronia</taxon>
    </lineage>
</organism>
<protein>
    <submittedName>
        <fullName evidence="1">Uncharacterized protein</fullName>
    </submittedName>
</protein>
<proteinExistence type="predicted"/>
<evidence type="ECO:0000313" key="1">
    <source>
        <dbReference type="EMBL" id="TDL82000.1"/>
    </source>
</evidence>
<sequence>MSPEAAARLCTEQANRASGPYGAVSVGVGSGGRASTDFVIGITSDALAGRDPQAVYDDCMRARSGQGPIRPYIP</sequence>